<dbReference type="EMBL" id="FMBG01000016">
    <property type="protein sequence ID" value="SCC45556.1"/>
    <property type="molecule type" value="Genomic_DNA"/>
</dbReference>
<dbReference type="Proteomes" id="UP000195728">
    <property type="component" value="Unassembled WGS sequence"/>
</dbReference>
<evidence type="ECO:0000259" key="1">
    <source>
        <dbReference type="Pfam" id="PF04233"/>
    </source>
</evidence>
<comment type="caution">
    <text evidence="2">The sequence shown here is derived from an EMBL/GenBank/DDBJ whole genome shotgun (WGS) entry which is preliminary data.</text>
</comment>
<dbReference type="AlphaFoldDB" id="A0AB37YU53"/>
<evidence type="ECO:0000313" key="3">
    <source>
        <dbReference type="Proteomes" id="UP000195728"/>
    </source>
</evidence>
<proteinExistence type="predicted"/>
<dbReference type="RefSeq" id="WP_088107242.1">
    <property type="nucleotide sequence ID" value="NZ_FMBG01000016.1"/>
</dbReference>
<dbReference type="Pfam" id="PF04233">
    <property type="entry name" value="Phage_Mu_F"/>
    <property type="match status" value="1"/>
</dbReference>
<feature type="domain" description="Phage head morphogenesis" evidence="1">
    <location>
        <begin position="150"/>
        <end position="278"/>
    </location>
</feature>
<gene>
    <name evidence="2" type="ORF">BC10311_03424</name>
</gene>
<organism evidence="2 3">
    <name type="scientific">Bacillus wiedmannii</name>
    <dbReference type="NCBI Taxonomy" id="1890302"/>
    <lineage>
        <taxon>Bacteria</taxon>
        <taxon>Bacillati</taxon>
        <taxon>Bacillota</taxon>
        <taxon>Bacilli</taxon>
        <taxon>Bacillales</taxon>
        <taxon>Bacillaceae</taxon>
        <taxon>Bacillus</taxon>
        <taxon>Bacillus cereus group</taxon>
    </lineage>
</organism>
<accession>A0AB37YU53</accession>
<dbReference type="InterPro" id="IPR006528">
    <property type="entry name" value="Phage_head_morphogenesis_dom"/>
</dbReference>
<evidence type="ECO:0000313" key="2">
    <source>
        <dbReference type="EMBL" id="SCC45556.1"/>
    </source>
</evidence>
<name>A0AB37YU53_9BACI</name>
<protein>
    <submittedName>
        <fullName evidence="2">Minor head structural component GP7</fullName>
    </submittedName>
</protein>
<reference evidence="2 3" key="1">
    <citation type="submission" date="2016-08" db="EMBL/GenBank/DDBJ databases">
        <authorList>
            <person name="Loux V."/>
            <person name="Rue O."/>
        </authorList>
    </citation>
    <scope>NUCLEOTIDE SEQUENCE [LARGE SCALE GENOMIC DNA]</scope>
    <source>
        <strain evidence="2 3">WSBC_10311</strain>
    </source>
</reference>
<sequence length="308" mass="35373">MNLFDIFKLINRRIGQLIKKAERAIARQYAKTLVEIRKLMAEQYEKYEQNGELTLEEMLKYDRLKKLNKRINWIMGVNHNEVSKQMAKVLGEVYKDGYYLTAWGVETTTRTKLGYASVRPESLTAMLQNPVAGLTLKARLERNRADIIHKIQQEVTQGLQENETYSIMAKRLKDSLEGDVVKATRIVRTEGHRVSQSALNDSAIHANKNGVIMLKTWNTLEDERVRPTKGKRGIANHRMLNNKTIPVEEMFVGNLGTGPTPGQLGGVPSENINCRCFLTYSIEKVERPNHKELENMAFKEWKKERLAS</sequence>